<dbReference type="Pfam" id="PF23578">
    <property type="entry name" value="DGKI"/>
    <property type="match status" value="1"/>
</dbReference>
<feature type="compositionally biased region" description="Polar residues" evidence="8">
    <location>
        <begin position="1530"/>
        <end position="1539"/>
    </location>
</feature>
<dbReference type="CDD" id="cd20855">
    <property type="entry name" value="C1_DGK_typeIV_rpt2"/>
    <property type="match status" value="1"/>
</dbReference>
<feature type="region of interest" description="Disordered" evidence="8">
    <location>
        <begin position="1359"/>
        <end position="1386"/>
    </location>
</feature>
<dbReference type="PANTHER" id="PTHR11255:SF80">
    <property type="entry name" value="EYE-SPECIFIC DIACYLGLYCEROL KINASE"/>
    <property type="match status" value="1"/>
</dbReference>
<dbReference type="GO" id="GO:0005524">
    <property type="term" value="F:ATP binding"/>
    <property type="evidence" value="ECO:0007669"/>
    <property type="project" value="UniProtKB-KW"/>
</dbReference>
<feature type="compositionally biased region" description="Polar residues" evidence="8">
    <location>
        <begin position="2155"/>
        <end position="2195"/>
    </location>
</feature>
<feature type="compositionally biased region" description="Polar residues" evidence="8">
    <location>
        <begin position="132"/>
        <end position="147"/>
    </location>
</feature>
<keyword evidence="3 7" id="KW-0808">Transferase</keyword>
<feature type="compositionally biased region" description="Acidic residues" evidence="8">
    <location>
        <begin position="405"/>
        <end position="437"/>
    </location>
</feature>
<dbReference type="PANTHER" id="PTHR11255">
    <property type="entry name" value="DIACYLGLYCEROL KINASE"/>
    <property type="match status" value="1"/>
</dbReference>
<evidence type="ECO:0000256" key="2">
    <source>
        <dbReference type="ARBA" id="ARBA00009280"/>
    </source>
</evidence>
<evidence type="ECO:0000256" key="7">
    <source>
        <dbReference type="RuleBase" id="RU361128"/>
    </source>
</evidence>
<feature type="compositionally biased region" description="Polar residues" evidence="8">
    <location>
        <begin position="533"/>
        <end position="555"/>
    </location>
</feature>
<feature type="compositionally biased region" description="Basic and acidic residues" evidence="8">
    <location>
        <begin position="1022"/>
        <end position="1031"/>
    </location>
</feature>
<accession>A0A914HJC2</accession>
<dbReference type="FunFam" id="2.60.200.40:FF:000012">
    <property type="entry name" value="Diacylglycerol kinase"/>
    <property type="match status" value="1"/>
</dbReference>
<reference evidence="11" key="1">
    <citation type="submission" date="2022-11" db="UniProtKB">
        <authorList>
            <consortium name="WormBaseParasite"/>
        </authorList>
    </citation>
    <scope>IDENTIFICATION</scope>
</reference>
<dbReference type="InterPro" id="IPR056383">
    <property type="entry name" value="DGKI-like_dom"/>
</dbReference>
<keyword evidence="5 7" id="KW-0418">Kinase</keyword>
<dbReference type="Gene3D" id="3.40.50.10330">
    <property type="entry name" value="Probable inorganic polyphosphate/atp-NAD kinase, domain 1"/>
    <property type="match status" value="1"/>
</dbReference>
<dbReference type="EC" id="2.7.1.107" evidence="7"/>
<feature type="region of interest" description="Disordered" evidence="8">
    <location>
        <begin position="1048"/>
        <end position="1080"/>
    </location>
</feature>
<feature type="region of interest" description="Disordered" evidence="8">
    <location>
        <begin position="376"/>
        <end position="443"/>
    </location>
</feature>
<organism evidence="10 11">
    <name type="scientific">Globodera rostochiensis</name>
    <name type="common">Golden nematode worm</name>
    <name type="synonym">Heterodera rostochiensis</name>
    <dbReference type="NCBI Taxonomy" id="31243"/>
    <lineage>
        <taxon>Eukaryota</taxon>
        <taxon>Metazoa</taxon>
        <taxon>Ecdysozoa</taxon>
        <taxon>Nematoda</taxon>
        <taxon>Chromadorea</taxon>
        <taxon>Rhabditida</taxon>
        <taxon>Tylenchina</taxon>
        <taxon>Tylenchomorpha</taxon>
        <taxon>Tylenchoidea</taxon>
        <taxon>Heteroderidae</taxon>
        <taxon>Heteroderinae</taxon>
        <taxon>Globodera</taxon>
    </lineage>
</organism>
<dbReference type="GO" id="GO:0005886">
    <property type="term" value="C:plasma membrane"/>
    <property type="evidence" value="ECO:0007669"/>
    <property type="project" value="TreeGrafter"/>
</dbReference>
<feature type="compositionally biased region" description="Low complexity" evidence="8">
    <location>
        <begin position="1863"/>
        <end position="1901"/>
    </location>
</feature>
<feature type="region of interest" description="Disordered" evidence="8">
    <location>
        <begin position="1856"/>
        <end position="1913"/>
    </location>
</feature>
<dbReference type="GO" id="GO:0004143">
    <property type="term" value="F:ATP-dependent diacylglycerol kinase activity"/>
    <property type="evidence" value="ECO:0007669"/>
    <property type="project" value="UniProtKB-EC"/>
</dbReference>
<feature type="compositionally biased region" description="Low complexity" evidence="8">
    <location>
        <begin position="1540"/>
        <end position="1549"/>
    </location>
</feature>
<comment type="catalytic activity">
    <reaction evidence="1 7">
        <text>a 1,2-diacyl-sn-glycerol + ATP = a 1,2-diacyl-sn-glycero-3-phosphate + ADP + H(+)</text>
        <dbReference type="Rhea" id="RHEA:10272"/>
        <dbReference type="ChEBI" id="CHEBI:15378"/>
        <dbReference type="ChEBI" id="CHEBI:17815"/>
        <dbReference type="ChEBI" id="CHEBI:30616"/>
        <dbReference type="ChEBI" id="CHEBI:58608"/>
        <dbReference type="ChEBI" id="CHEBI:456216"/>
        <dbReference type="EC" id="2.7.1.107"/>
    </reaction>
</comment>
<dbReference type="InterPro" id="IPR017438">
    <property type="entry name" value="ATP-NAD_kinase_N"/>
</dbReference>
<feature type="compositionally biased region" description="Polar residues" evidence="8">
    <location>
        <begin position="2118"/>
        <end position="2127"/>
    </location>
</feature>
<feature type="region of interest" description="Disordered" evidence="8">
    <location>
        <begin position="902"/>
        <end position="972"/>
    </location>
</feature>
<feature type="compositionally biased region" description="Basic and acidic residues" evidence="8">
    <location>
        <begin position="943"/>
        <end position="955"/>
    </location>
</feature>
<evidence type="ECO:0000256" key="6">
    <source>
        <dbReference type="ARBA" id="ARBA00022840"/>
    </source>
</evidence>
<dbReference type="InterPro" id="IPR000756">
    <property type="entry name" value="Diacylglycerol_kin_accessory"/>
</dbReference>
<feature type="compositionally biased region" description="Basic and acidic residues" evidence="8">
    <location>
        <begin position="522"/>
        <end position="532"/>
    </location>
</feature>
<feature type="compositionally biased region" description="Basic residues" evidence="8">
    <location>
        <begin position="120"/>
        <end position="131"/>
    </location>
</feature>
<feature type="region of interest" description="Disordered" evidence="8">
    <location>
        <begin position="787"/>
        <end position="821"/>
    </location>
</feature>
<dbReference type="Gene3D" id="2.60.200.40">
    <property type="match status" value="1"/>
</dbReference>
<evidence type="ECO:0000256" key="8">
    <source>
        <dbReference type="SAM" id="MobiDB-lite"/>
    </source>
</evidence>
<protein>
    <recommendedName>
        <fullName evidence="7">Diacylglycerol kinase</fullName>
        <shortName evidence="7">DAG kinase</shortName>
        <ecNumber evidence="7">2.7.1.107</ecNumber>
    </recommendedName>
</protein>
<feature type="compositionally biased region" description="Low complexity" evidence="8">
    <location>
        <begin position="189"/>
        <end position="207"/>
    </location>
</feature>
<proteinExistence type="inferred from homology"/>
<feature type="compositionally biased region" description="Low complexity" evidence="8">
    <location>
        <begin position="158"/>
        <end position="178"/>
    </location>
</feature>
<dbReference type="CDD" id="cd20802">
    <property type="entry name" value="C1_DGK_typeIV_rpt1"/>
    <property type="match status" value="1"/>
</dbReference>
<evidence type="ECO:0000256" key="1">
    <source>
        <dbReference type="ARBA" id="ARBA00001383"/>
    </source>
</evidence>
<evidence type="ECO:0000259" key="9">
    <source>
        <dbReference type="PROSITE" id="PS50146"/>
    </source>
</evidence>
<feature type="compositionally biased region" description="Low complexity" evidence="8">
    <location>
        <begin position="2133"/>
        <end position="2143"/>
    </location>
</feature>
<feature type="domain" description="DAGKc" evidence="9">
    <location>
        <begin position="1697"/>
        <end position="1835"/>
    </location>
</feature>
<feature type="region of interest" description="Disordered" evidence="8">
    <location>
        <begin position="520"/>
        <end position="555"/>
    </location>
</feature>
<dbReference type="Proteomes" id="UP000887572">
    <property type="component" value="Unplaced"/>
</dbReference>
<evidence type="ECO:0000256" key="5">
    <source>
        <dbReference type="ARBA" id="ARBA00022777"/>
    </source>
</evidence>
<dbReference type="WBParaSite" id="Gr19_v10_g184.t1">
    <property type="protein sequence ID" value="Gr19_v10_g184.t1"/>
    <property type="gene ID" value="Gr19_v10_g184"/>
</dbReference>
<dbReference type="InterPro" id="IPR037607">
    <property type="entry name" value="DGK"/>
</dbReference>
<feature type="region of interest" description="Disordered" evidence="8">
    <location>
        <begin position="2111"/>
        <end position="2195"/>
    </location>
</feature>
<dbReference type="PROSITE" id="PS50146">
    <property type="entry name" value="DAGK"/>
    <property type="match status" value="1"/>
</dbReference>
<feature type="region of interest" description="Disordered" evidence="8">
    <location>
        <begin position="988"/>
        <end position="1033"/>
    </location>
</feature>
<dbReference type="SMART" id="SM00046">
    <property type="entry name" value="DAGKc"/>
    <property type="match status" value="1"/>
</dbReference>
<dbReference type="InterPro" id="IPR016064">
    <property type="entry name" value="NAD/diacylglycerol_kinase_sf"/>
</dbReference>
<feature type="region of interest" description="Disordered" evidence="8">
    <location>
        <begin position="1514"/>
        <end position="1549"/>
    </location>
</feature>
<dbReference type="GO" id="GO:0007200">
    <property type="term" value="P:phospholipase C-activating G protein-coupled receptor signaling pathway"/>
    <property type="evidence" value="ECO:0007669"/>
    <property type="project" value="InterPro"/>
</dbReference>
<name>A0A914HJC2_GLORO</name>
<feature type="compositionally biased region" description="Basic residues" evidence="8">
    <location>
        <begin position="391"/>
        <end position="402"/>
    </location>
</feature>
<dbReference type="InterPro" id="IPR001206">
    <property type="entry name" value="Diacylglycerol_kinase_cat_dom"/>
</dbReference>
<keyword evidence="4 7" id="KW-0547">Nucleotide-binding</keyword>
<dbReference type="SUPFAM" id="SSF111331">
    <property type="entry name" value="NAD kinase/diacylglycerol kinase-like"/>
    <property type="match status" value="1"/>
</dbReference>
<keyword evidence="6 7" id="KW-0067">ATP-binding</keyword>
<evidence type="ECO:0000256" key="4">
    <source>
        <dbReference type="ARBA" id="ARBA00022741"/>
    </source>
</evidence>
<feature type="region of interest" description="Disordered" evidence="8">
    <location>
        <begin position="1209"/>
        <end position="1247"/>
    </location>
</feature>
<sequence length="2375" mass="257597">MNDAQSSNAKRRPALVATAPIAWRSHSAPPRKKWYRRGPQLLNRQRSTTQQSGSMLYDQMVARRLVGAIAAWHDLHASLLQLSLRATDDDVGVEMRRRAKRGGSRVSSRASSICSSVAGHGRKKASVRRVTSRTASGRRQCQRQISARRSGRNRLRVSNSRGPSPRSSFSAGSARSSSIADGGVGCGAASGSPRRCSPRSPSRSSSGASGGSSSGAENHRGALTVTGGGPSTSSSQLLPCWRHRHDLSPHDFGFSNSSPSSSLAVAAAEPRPTAATWSATFAQSLQIRRPPAAAVAGGSRKTARSSSNCDGEQIVLKHHVKLLDPVVSYPPVQHQCARCCLLPPSPQPMLLSPPSTISHHYCQRRCFSVSKVDLDVPTSSSSMLGDELRGVHQRRRHHRHRCSCGEEEGDETADDEHDDDGGEEAAEDGEDELEDSASSDGAVSDTELDALVADEKHRPKLSLAEEPELSPEQLRQLFPELSEHWRSNGRRDELLSFVGRRLKLSTVCASVMLQSLARFKKSSTDNDRKDTQKQPMDLSSSTKPADSPPSLTSSTTIGLIGAEQSEAYDTIPNCSTTIAKATNGVVVNKKRLKLNCGSTKLKQSWECQERQSPIIEDSVMDAFVEQQLPSTSCSIHSRTTPPNFSFEPDVFRQTVALCSSPHSSATSPGGSSSTLSHRSFHVRLPDAVANLRKSGVHLVRNFRRSSLAAMMRAMTISSAGHDQNASSAGSKVNGGMVEDRPPLYGGIKCPRHANDGTGAAGPFRCRTTTGISTHHWTATTAAVVESVPASTDESSRHSTMTCGGTQRRKRSGGPGSGARRAMRKRISAARLALRKISRISTQSGSTIATVASSSSTHSSPKTPVSVHGYCGGNSPVWQSLNSNSTEHPLKKCLSRQLLEADEQNNNNTNNKAVNDNDETEQQQQLVPMNGTGRNGVGAISWNGDEHHHQRQRHGDNDDEVENNRSKKLRKRSRTLAVAKELLFVKSDKKPLGPSLSWDPQQRQQHQKPSRSRTPLSALDGTNPRDRIHSDGSAEQLVHMRNSKSAILLAGKNVPSTKGRGGGHFEKKSKGKRRKKSGTLLSGAERVEKVGLDLNCLHCALQAEHCASTLRSEIECAVKRLAIRLNSGGGDDGAAGCRALSPTATCRKRAATTTVVRVEVETERQQLVQQQQQLRRTIGTPDIVISSYNSEDTPAESADEGFWTTSSATVKGVKQQQQHQNQQKDNKLGSHSSSNEMDKGHSTESQLANAETNDQQLPYGVWSPMDTLKPPGGAPFGGSNTLYSSGSSASGSVAFIPSGHSLPGGMPSLDAVVGDHLNTPPRSNSVDLSLLRRDIERWSVSNLSIAGSTTDLEMVELKNNRGTGVSTPGGDSMRTVRSRSYDPTSSPDFILRRPSRIEHLSEIFRRALAKSPVVKRAAVMQEQELKRVSKHRTSRYWLEDQLGPSEHIWLTSSASASSTVDTECYLGEKDCQKMGEKRRCSGCHIVAHTACFPLLAKMNLSCKTTFRDCAVVNAPGAKSPSPAGTKRQRQSNKGELCSSSNNNELNNNNNNNNYKHHWVHRWRLEGRCSHCGKSFQQKMFREKEVIAITCSWCKRSYHNKRHCFSLARFDDHCDRGVLRELILPPGWLLRLPVARKRSANASGVTRVLDSVQQKRSKRCKYRTFVVKPPPASAATSPQAQNMANTYSRWSTAAQQLPLPIQPLLVFVNPKSGGNKGAKALNMLCWLLNPRQVFDINVMRGPKYGLDMFRKVHSSMRILVCGGDGTVGWVLSTLDLLGWPAYPPIALLPLGTGNDLSRAMGWGGTFSSDEPLAEVLAAVQTETSVTHLDRWRIDVCPLATTTTTTIAGGAVCNGTETENNAGGLNNNQNDNNNNNNNDFKMDQQQQQATETSAAGPATSTSSSDGAQAVPGPAEEAAVQSQLPLSVMNNYFSIGADAHVALQFHQSRSANPQMLNSRLKNRIAYGGLGTIDLFKRTWKDLSEYISVECDGVDISAKIREFKFHCVLFHNIAFYAGGTVPWGAGDGVHESCGEVFSRPSPCDGKIEVLGFTTATLAALQMGGKGERIAQCSKVRIETSKPIPMQVDGEPCLLGPSLIHLTFHNKVSMLRREKFARPPGTAPCNNIVSMGQNRRKSSQNSSANSSIAGGAGGGAVQASTTMMTTAGANGNGTVQSGGHKNSRANASPEGPSSASPLTVTAASPPTTMLLDVPVIVVGRHDYDTYRDSVERLKDTGFELGILNVEAETELAQLRQHIQQMMCEHQILPYDPGPEWRFLDYVSSAEEGTFRVSRHQEQCRTVADVCSLEQVECRPGILILDDAFPSMNARAAAIGHELVFTLARKAAAPTTTSDRRNTMIRRRISETLRIVLANDAPETHL</sequence>
<comment type="similarity">
    <text evidence="2 7">Belongs to the eukaryotic diacylglycerol kinase family.</text>
</comment>
<evidence type="ECO:0000256" key="3">
    <source>
        <dbReference type="ARBA" id="ARBA00022679"/>
    </source>
</evidence>
<evidence type="ECO:0000313" key="10">
    <source>
        <dbReference type="Proteomes" id="UP000887572"/>
    </source>
</evidence>
<dbReference type="Pfam" id="PF00609">
    <property type="entry name" value="DAGK_acc"/>
    <property type="match status" value="1"/>
</dbReference>
<feature type="region of interest" description="Disordered" evidence="8">
    <location>
        <begin position="95"/>
        <end position="237"/>
    </location>
</feature>
<dbReference type="Pfam" id="PF00781">
    <property type="entry name" value="DAGK_cat"/>
    <property type="match status" value="1"/>
</dbReference>
<dbReference type="SMART" id="SM00045">
    <property type="entry name" value="DAGKa"/>
    <property type="match status" value="1"/>
</dbReference>
<feature type="compositionally biased region" description="Polar residues" evidence="8">
    <location>
        <begin position="788"/>
        <end position="804"/>
    </location>
</feature>
<feature type="compositionally biased region" description="Low complexity" evidence="8">
    <location>
        <begin position="904"/>
        <end position="913"/>
    </location>
</feature>
<feature type="compositionally biased region" description="Low complexity" evidence="8">
    <location>
        <begin position="104"/>
        <end position="119"/>
    </location>
</feature>
<evidence type="ECO:0000313" key="11">
    <source>
        <dbReference type="WBParaSite" id="Gr19_v10_g184.t1"/>
    </source>
</evidence>
<keyword evidence="10" id="KW-1185">Reference proteome</keyword>